<dbReference type="Proteomes" id="UP000629468">
    <property type="component" value="Unassembled WGS sequence"/>
</dbReference>
<keyword evidence="1" id="KW-0472">Membrane</keyword>
<name>A0A8H7FBA5_AGABI</name>
<keyword evidence="1" id="KW-0812">Transmembrane</keyword>
<feature type="transmembrane region" description="Helical" evidence="1">
    <location>
        <begin position="15"/>
        <end position="33"/>
    </location>
</feature>
<dbReference type="AlphaFoldDB" id="A0A8H7FBA5"/>
<keyword evidence="1" id="KW-1133">Transmembrane helix</keyword>
<organism evidence="2 3">
    <name type="scientific">Agaricus bisporus var. burnettii</name>
    <dbReference type="NCBI Taxonomy" id="192524"/>
    <lineage>
        <taxon>Eukaryota</taxon>
        <taxon>Fungi</taxon>
        <taxon>Dikarya</taxon>
        <taxon>Basidiomycota</taxon>
        <taxon>Agaricomycotina</taxon>
        <taxon>Agaricomycetes</taxon>
        <taxon>Agaricomycetidae</taxon>
        <taxon>Agaricales</taxon>
        <taxon>Agaricineae</taxon>
        <taxon>Agaricaceae</taxon>
        <taxon>Agaricus</taxon>
    </lineage>
</organism>
<evidence type="ECO:0000313" key="3">
    <source>
        <dbReference type="Proteomes" id="UP000629468"/>
    </source>
</evidence>
<proteinExistence type="predicted"/>
<gene>
    <name evidence="2" type="ORF">Agabi119p4_828</name>
</gene>
<accession>A0A8H7FBA5</accession>
<evidence type="ECO:0000256" key="1">
    <source>
        <dbReference type="SAM" id="Phobius"/>
    </source>
</evidence>
<dbReference type="EMBL" id="JABXXO010000001">
    <property type="protein sequence ID" value="KAF7784663.1"/>
    <property type="molecule type" value="Genomic_DNA"/>
</dbReference>
<sequence length="119" mass="13707">MSPLRPASFVLNSSWPHYLGIFALALAVILGILRSTLFDWFDPMHCHSLLDSGTWLDDQWKNWQPEGCMLHPYTPKDSSQCLRSRNVVFIGDSVTQTCQSYFQFFLGYRSFVHLGSFPQ</sequence>
<comment type="caution">
    <text evidence="2">The sequence shown here is derived from an EMBL/GenBank/DDBJ whole genome shotgun (WGS) entry which is preliminary data.</text>
</comment>
<protein>
    <submittedName>
        <fullName evidence="2">Uncharacterized protein</fullName>
    </submittedName>
</protein>
<reference evidence="2 3" key="1">
    <citation type="journal article" name="Sci. Rep.">
        <title>Telomere-to-telomere assembled and centromere annotated genomes of the two main subspecies of the button mushroom Agaricus bisporus reveal especially polymorphic chromosome ends.</title>
        <authorList>
            <person name="Sonnenberg A.S.M."/>
            <person name="Sedaghat-Telgerd N."/>
            <person name="Lavrijssen B."/>
            <person name="Ohm R.A."/>
            <person name="Hendrickx P.M."/>
            <person name="Scholtmeijer K."/>
            <person name="Baars J.J.P."/>
            <person name="van Peer A."/>
        </authorList>
    </citation>
    <scope>NUCLEOTIDE SEQUENCE [LARGE SCALE GENOMIC DNA]</scope>
    <source>
        <strain evidence="2 3">H119_p4</strain>
    </source>
</reference>
<evidence type="ECO:0000313" key="2">
    <source>
        <dbReference type="EMBL" id="KAF7784663.1"/>
    </source>
</evidence>